<organism evidence="2 3">
    <name type="scientific">Dreissena polymorpha</name>
    <name type="common">Zebra mussel</name>
    <name type="synonym">Mytilus polymorpha</name>
    <dbReference type="NCBI Taxonomy" id="45954"/>
    <lineage>
        <taxon>Eukaryota</taxon>
        <taxon>Metazoa</taxon>
        <taxon>Spiralia</taxon>
        <taxon>Lophotrochozoa</taxon>
        <taxon>Mollusca</taxon>
        <taxon>Bivalvia</taxon>
        <taxon>Autobranchia</taxon>
        <taxon>Heteroconchia</taxon>
        <taxon>Euheterodonta</taxon>
        <taxon>Imparidentia</taxon>
        <taxon>Neoheterodontei</taxon>
        <taxon>Myida</taxon>
        <taxon>Dreissenoidea</taxon>
        <taxon>Dreissenidae</taxon>
        <taxon>Dreissena</taxon>
    </lineage>
</organism>
<evidence type="ECO:0000313" key="2">
    <source>
        <dbReference type="EMBL" id="KAH3874397.1"/>
    </source>
</evidence>
<dbReference type="EMBL" id="JAIWYP010000002">
    <property type="protein sequence ID" value="KAH3874397.1"/>
    <property type="molecule type" value="Genomic_DNA"/>
</dbReference>
<keyword evidence="1" id="KW-1133">Transmembrane helix</keyword>
<sequence>MFTNNDSTELVTASQNSFFMTEFHVQRMSAQVKLSTVEEFTVRAVINGWWLALLINAADLVIALIFISRLRILEDVTV</sequence>
<evidence type="ECO:0000256" key="1">
    <source>
        <dbReference type="SAM" id="Phobius"/>
    </source>
</evidence>
<reference evidence="2" key="1">
    <citation type="journal article" date="2019" name="bioRxiv">
        <title>The Genome of the Zebra Mussel, Dreissena polymorpha: A Resource for Invasive Species Research.</title>
        <authorList>
            <person name="McCartney M.A."/>
            <person name="Auch B."/>
            <person name="Kono T."/>
            <person name="Mallez S."/>
            <person name="Zhang Y."/>
            <person name="Obille A."/>
            <person name="Becker A."/>
            <person name="Abrahante J.E."/>
            <person name="Garbe J."/>
            <person name="Badalamenti J.P."/>
            <person name="Herman A."/>
            <person name="Mangelson H."/>
            <person name="Liachko I."/>
            <person name="Sullivan S."/>
            <person name="Sone E.D."/>
            <person name="Koren S."/>
            <person name="Silverstein K.A.T."/>
            <person name="Beckman K.B."/>
            <person name="Gohl D.M."/>
        </authorList>
    </citation>
    <scope>NUCLEOTIDE SEQUENCE</scope>
    <source>
        <strain evidence="2">Duluth1</strain>
        <tissue evidence="2">Whole animal</tissue>
    </source>
</reference>
<name>A0A9D4RQ12_DREPO</name>
<proteinExistence type="predicted"/>
<dbReference type="AlphaFoldDB" id="A0A9D4RQ12"/>
<keyword evidence="1" id="KW-0472">Membrane</keyword>
<dbReference type="Proteomes" id="UP000828390">
    <property type="component" value="Unassembled WGS sequence"/>
</dbReference>
<feature type="transmembrane region" description="Helical" evidence="1">
    <location>
        <begin position="48"/>
        <end position="67"/>
    </location>
</feature>
<comment type="caution">
    <text evidence="2">The sequence shown here is derived from an EMBL/GenBank/DDBJ whole genome shotgun (WGS) entry which is preliminary data.</text>
</comment>
<reference evidence="2" key="2">
    <citation type="submission" date="2020-11" db="EMBL/GenBank/DDBJ databases">
        <authorList>
            <person name="McCartney M.A."/>
            <person name="Auch B."/>
            <person name="Kono T."/>
            <person name="Mallez S."/>
            <person name="Becker A."/>
            <person name="Gohl D.M."/>
            <person name="Silverstein K.A.T."/>
            <person name="Koren S."/>
            <person name="Bechman K.B."/>
            <person name="Herman A."/>
            <person name="Abrahante J.E."/>
            <person name="Garbe J."/>
        </authorList>
    </citation>
    <scope>NUCLEOTIDE SEQUENCE</scope>
    <source>
        <strain evidence="2">Duluth1</strain>
        <tissue evidence="2">Whole animal</tissue>
    </source>
</reference>
<protein>
    <submittedName>
        <fullName evidence="2">Uncharacterized protein</fullName>
    </submittedName>
</protein>
<accession>A0A9D4RQ12</accession>
<keyword evidence="1" id="KW-0812">Transmembrane</keyword>
<gene>
    <name evidence="2" type="ORF">DPMN_037639</name>
</gene>
<evidence type="ECO:0000313" key="3">
    <source>
        <dbReference type="Proteomes" id="UP000828390"/>
    </source>
</evidence>
<keyword evidence="3" id="KW-1185">Reference proteome</keyword>